<evidence type="ECO:0000256" key="5">
    <source>
        <dbReference type="SAM" id="MobiDB-lite"/>
    </source>
</evidence>
<feature type="domain" description="Major facilitator superfamily (MFS) profile" evidence="7">
    <location>
        <begin position="106"/>
        <end position="529"/>
    </location>
</feature>
<feature type="transmembrane region" description="Helical" evidence="6">
    <location>
        <begin position="197"/>
        <end position="219"/>
    </location>
</feature>
<dbReference type="EMBL" id="JAPEUX010000001">
    <property type="protein sequence ID" value="KAJ4361019.1"/>
    <property type="molecule type" value="Genomic_DNA"/>
</dbReference>
<dbReference type="Pfam" id="PF07690">
    <property type="entry name" value="MFS_1"/>
    <property type="match status" value="1"/>
</dbReference>
<feature type="transmembrane region" description="Helical" evidence="6">
    <location>
        <begin position="375"/>
        <end position="393"/>
    </location>
</feature>
<evidence type="ECO:0000256" key="1">
    <source>
        <dbReference type="ARBA" id="ARBA00004141"/>
    </source>
</evidence>
<evidence type="ECO:0000313" key="8">
    <source>
        <dbReference type="EMBL" id="KAJ4361019.1"/>
    </source>
</evidence>
<dbReference type="PROSITE" id="PS50850">
    <property type="entry name" value="MFS"/>
    <property type="match status" value="1"/>
</dbReference>
<evidence type="ECO:0000259" key="7">
    <source>
        <dbReference type="PROSITE" id="PS50850"/>
    </source>
</evidence>
<protein>
    <recommendedName>
        <fullName evidence="7">Major facilitator superfamily (MFS) profile domain-containing protein</fullName>
    </recommendedName>
</protein>
<feature type="transmembrane region" description="Helical" evidence="6">
    <location>
        <begin position="437"/>
        <end position="461"/>
    </location>
</feature>
<reference evidence="8" key="1">
    <citation type="submission" date="2022-10" db="EMBL/GenBank/DDBJ databases">
        <title>Tapping the CABI collections for fungal endophytes: first genome assemblies for Collariella, Neodidymelliopsis, Ascochyta clinopodiicola, Didymella pomorum, Didymosphaeria variabile, Neocosmospora piperis and Neocucurbitaria cava.</title>
        <authorList>
            <person name="Hill R."/>
        </authorList>
    </citation>
    <scope>NUCLEOTIDE SEQUENCE</scope>
    <source>
        <strain evidence="8">IMI 356815</strain>
    </source>
</reference>
<dbReference type="PANTHER" id="PTHR23502">
    <property type="entry name" value="MAJOR FACILITATOR SUPERFAMILY"/>
    <property type="match status" value="1"/>
</dbReference>
<evidence type="ECO:0000256" key="6">
    <source>
        <dbReference type="SAM" id="Phobius"/>
    </source>
</evidence>
<feature type="transmembrane region" description="Helical" evidence="6">
    <location>
        <begin position="104"/>
        <end position="121"/>
    </location>
</feature>
<feature type="transmembrane region" description="Helical" evidence="6">
    <location>
        <begin position="337"/>
        <end position="363"/>
    </location>
</feature>
<evidence type="ECO:0000256" key="4">
    <source>
        <dbReference type="ARBA" id="ARBA00023136"/>
    </source>
</evidence>
<dbReference type="GO" id="GO:0005886">
    <property type="term" value="C:plasma membrane"/>
    <property type="evidence" value="ECO:0007669"/>
    <property type="project" value="TreeGrafter"/>
</dbReference>
<organism evidence="8 9">
    <name type="scientific">Didymosphaeria variabile</name>
    <dbReference type="NCBI Taxonomy" id="1932322"/>
    <lineage>
        <taxon>Eukaryota</taxon>
        <taxon>Fungi</taxon>
        <taxon>Dikarya</taxon>
        <taxon>Ascomycota</taxon>
        <taxon>Pezizomycotina</taxon>
        <taxon>Dothideomycetes</taxon>
        <taxon>Pleosporomycetidae</taxon>
        <taxon>Pleosporales</taxon>
        <taxon>Massarineae</taxon>
        <taxon>Didymosphaeriaceae</taxon>
        <taxon>Didymosphaeria</taxon>
    </lineage>
</organism>
<dbReference type="GO" id="GO:0022857">
    <property type="term" value="F:transmembrane transporter activity"/>
    <property type="evidence" value="ECO:0007669"/>
    <property type="project" value="InterPro"/>
</dbReference>
<proteinExistence type="predicted"/>
<dbReference type="PANTHER" id="PTHR23502:SF158">
    <property type="entry name" value="MULTIDRUG TRANSPORTER, PUTATIVE (AFU_ORTHOLOGUE AFUA_3G01890)-RELATED"/>
    <property type="match status" value="1"/>
</dbReference>
<evidence type="ECO:0000256" key="3">
    <source>
        <dbReference type="ARBA" id="ARBA00022989"/>
    </source>
</evidence>
<feature type="transmembrane region" description="Helical" evidence="6">
    <location>
        <begin position="414"/>
        <end position="431"/>
    </location>
</feature>
<gene>
    <name evidence="8" type="ORF">N0V89_001588</name>
</gene>
<keyword evidence="3 6" id="KW-1133">Transmembrane helix</keyword>
<keyword evidence="4 6" id="KW-0472">Membrane</keyword>
<dbReference type="Gene3D" id="1.20.1250.20">
    <property type="entry name" value="MFS general substrate transporter like domains"/>
    <property type="match status" value="1"/>
</dbReference>
<sequence>MPGQDRLSQDEESRSGPLFTEVSKESAAFDDITAPTQVLSSLHLPSTKIIGDASSASKYPGRRAHNVDPQNAYQGSGTDADPFLVEFRQNDPDNARNFSPAKKWYTVFVVTMSVFAVTMTSSAYSGSAVEVKAEFNCSQEVYALGLALFVLGFAVGPPLWAPLSELYGRTIWYKITHAVMVAFVAGCAGAKSIGSLLVFRFFAGAFGASPLSNSGGFIADMFGPHERGVAMSMFSAAPFLGPLLGPMVGGFISETIGWRWVQGVMAIYIGIVWIVGSFTLSETYGPVILQRKAKRLSKETGMKHISILVKDKGSAAVTNVFTKALRRPWVLLFREPIVLVGSTYLAILYGTLYMFMGAFPIIYQRLRGWDEGIGGLAFLGVAIGCLIALVYIFRDNTRYKAHGSKATPETRLPPAILGGVILPISMFAFAWTSFPSIHWSASIILSSGFGFGMVLIFISILNYLVDSYTIYASSVMAATAMFRAFFGAAFPLFTSQMYNKLGIHWASSIPAFLTLVCMPFPLLMYKYGETVRLKCKYSKEAALLLAKMERADEKRDGEDGSSEQEV</sequence>
<dbReference type="RefSeq" id="XP_056077221.1">
    <property type="nucleotide sequence ID" value="XM_056210399.1"/>
</dbReference>
<comment type="subcellular location">
    <subcellularLocation>
        <location evidence="1">Membrane</location>
        <topology evidence="1">Multi-pass membrane protein</topology>
    </subcellularLocation>
</comment>
<dbReference type="Proteomes" id="UP001140513">
    <property type="component" value="Unassembled WGS sequence"/>
</dbReference>
<dbReference type="SUPFAM" id="SSF103473">
    <property type="entry name" value="MFS general substrate transporter"/>
    <property type="match status" value="1"/>
</dbReference>
<feature type="transmembrane region" description="Helical" evidence="6">
    <location>
        <begin position="231"/>
        <end position="253"/>
    </location>
</feature>
<dbReference type="FunFam" id="1.20.1250.20:FF:000011">
    <property type="entry name" value="MFS multidrug transporter, putative"/>
    <property type="match status" value="1"/>
</dbReference>
<dbReference type="CDD" id="cd17323">
    <property type="entry name" value="MFS_Tpo1_MDR_like"/>
    <property type="match status" value="1"/>
</dbReference>
<comment type="caution">
    <text evidence="8">The sequence shown here is derived from an EMBL/GenBank/DDBJ whole genome shotgun (WGS) entry which is preliminary data.</text>
</comment>
<dbReference type="InterPro" id="IPR036259">
    <property type="entry name" value="MFS_trans_sf"/>
</dbReference>
<name>A0A9W8XZN4_9PLEO</name>
<feature type="transmembrane region" description="Helical" evidence="6">
    <location>
        <begin position="172"/>
        <end position="191"/>
    </location>
</feature>
<feature type="region of interest" description="Disordered" evidence="5">
    <location>
        <begin position="55"/>
        <end position="75"/>
    </location>
</feature>
<evidence type="ECO:0000313" key="9">
    <source>
        <dbReference type="Proteomes" id="UP001140513"/>
    </source>
</evidence>
<feature type="region of interest" description="Disordered" evidence="5">
    <location>
        <begin position="1"/>
        <end position="21"/>
    </location>
</feature>
<keyword evidence="9" id="KW-1185">Reference proteome</keyword>
<dbReference type="AlphaFoldDB" id="A0A9W8XZN4"/>
<dbReference type="InterPro" id="IPR020846">
    <property type="entry name" value="MFS_dom"/>
</dbReference>
<feature type="transmembrane region" description="Helical" evidence="6">
    <location>
        <begin position="468"/>
        <end position="493"/>
    </location>
</feature>
<dbReference type="InterPro" id="IPR011701">
    <property type="entry name" value="MFS"/>
</dbReference>
<dbReference type="GeneID" id="80905118"/>
<feature type="transmembrane region" description="Helical" evidence="6">
    <location>
        <begin position="265"/>
        <end position="289"/>
    </location>
</feature>
<keyword evidence="2 6" id="KW-0812">Transmembrane</keyword>
<accession>A0A9W8XZN4</accession>
<evidence type="ECO:0000256" key="2">
    <source>
        <dbReference type="ARBA" id="ARBA00022692"/>
    </source>
</evidence>
<dbReference type="OrthoDB" id="446368at2759"/>
<feature type="transmembrane region" description="Helical" evidence="6">
    <location>
        <begin position="505"/>
        <end position="525"/>
    </location>
</feature>
<feature type="transmembrane region" description="Helical" evidence="6">
    <location>
        <begin position="141"/>
        <end position="160"/>
    </location>
</feature>